<dbReference type="Proteomes" id="UP000299102">
    <property type="component" value="Unassembled WGS sequence"/>
</dbReference>
<gene>
    <name evidence="1" type="ORF">EVAR_2731_1</name>
</gene>
<sequence length="243" mass="27885">MIFYDFKCNLKAQQRLTWLRTTFGNEASRKTTIYNWFAEFKRGRVNFSDEFRDGPLSTTMYDKNINAVLRMIDTNSRTEYMDTVALADRRIMNCDWYTTIYLPERARVQEVHFRLAPYSPPSSHSPTISPSPSINLFSPKDQQRTGAVRSLVRRGVVSLLGCRGRGAELGPVMTSPRELLNYVTELELRFELNILDSKRDACVIPSNGRCSTAKRFSRCEATRTLAELLGVECFKVYKICSST</sequence>
<organism evidence="1 2">
    <name type="scientific">Eumeta variegata</name>
    <name type="common">Bagworm moth</name>
    <name type="synonym">Eumeta japonica</name>
    <dbReference type="NCBI Taxonomy" id="151549"/>
    <lineage>
        <taxon>Eukaryota</taxon>
        <taxon>Metazoa</taxon>
        <taxon>Ecdysozoa</taxon>
        <taxon>Arthropoda</taxon>
        <taxon>Hexapoda</taxon>
        <taxon>Insecta</taxon>
        <taxon>Pterygota</taxon>
        <taxon>Neoptera</taxon>
        <taxon>Endopterygota</taxon>
        <taxon>Lepidoptera</taxon>
        <taxon>Glossata</taxon>
        <taxon>Ditrysia</taxon>
        <taxon>Tineoidea</taxon>
        <taxon>Psychidae</taxon>
        <taxon>Oiketicinae</taxon>
        <taxon>Eumeta</taxon>
    </lineage>
</organism>
<proteinExistence type="predicted"/>
<keyword evidence="2" id="KW-1185">Reference proteome</keyword>
<reference evidence="1 2" key="1">
    <citation type="journal article" date="2019" name="Commun. Biol.">
        <title>The bagworm genome reveals a unique fibroin gene that provides high tensile strength.</title>
        <authorList>
            <person name="Kono N."/>
            <person name="Nakamura H."/>
            <person name="Ohtoshi R."/>
            <person name="Tomita M."/>
            <person name="Numata K."/>
            <person name="Arakawa K."/>
        </authorList>
    </citation>
    <scope>NUCLEOTIDE SEQUENCE [LARGE SCALE GENOMIC DNA]</scope>
</reference>
<evidence type="ECO:0000313" key="2">
    <source>
        <dbReference type="Proteomes" id="UP000299102"/>
    </source>
</evidence>
<dbReference type="AlphaFoldDB" id="A0A4C1SZB4"/>
<evidence type="ECO:0008006" key="3">
    <source>
        <dbReference type="Google" id="ProtNLM"/>
    </source>
</evidence>
<accession>A0A4C1SZB4</accession>
<dbReference type="OrthoDB" id="10017160at2759"/>
<protein>
    <recommendedName>
        <fullName evidence="3">Mos1 transposase HTH domain-containing protein</fullName>
    </recommendedName>
</protein>
<evidence type="ECO:0000313" key="1">
    <source>
        <dbReference type="EMBL" id="GBP07593.1"/>
    </source>
</evidence>
<name>A0A4C1SZB4_EUMVA</name>
<comment type="caution">
    <text evidence="1">The sequence shown here is derived from an EMBL/GenBank/DDBJ whole genome shotgun (WGS) entry which is preliminary data.</text>
</comment>
<dbReference type="EMBL" id="BGZK01000027">
    <property type="protein sequence ID" value="GBP07593.1"/>
    <property type="molecule type" value="Genomic_DNA"/>
</dbReference>